<keyword evidence="1" id="KW-0472">Membrane</keyword>
<reference evidence="2 3" key="1">
    <citation type="submission" date="2024-06" db="EMBL/GenBank/DDBJ databases">
        <title>The Natural Products Discovery Center: Release of the First 8490 Sequenced Strains for Exploring Actinobacteria Biosynthetic Diversity.</title>
        <authorList>
            <person name="Kalkreuter E."/>
            <person name="Kautsar S.A."/>
            <person name="Yang D."/>
            <person name="Bader C.D."/>
            <person name="Teijaro C.N."/>
            <person name="Fluegel L."/>
            <person name="Davis C.M."/>
            <person name="Simpson J.R."/>
            <person name="Lauterbach L."/>
            <person name="Steele A.D."/>
            <person name="Gui C."/>
            <person name="Meng S."/>
            <person name="Li G."/>
            <person name="Viehrig K."/>
            <person name="Ye F."/>
            <person name="Su P."/>
            <person name="Kiefer A.F."/>
            <person name="Nichols A."/>
            <person name="Cepeda A.J."/>
            <person name="Yan W."/>
            <person name="Fan B."/>
            <person name="Jiang Y."/>
            <person name="Adhikari A."/>
            <person name="Zheng C.-J."/>
            <person name="Schuster L."/>
            <person name="Cowan T.M."/>
            <person name="Smanski M.J."/>
            <person name="Chevrette M.G."/>
            <person name="De Carvalho L.P.S."/>
            <person name="Shen B."/>
        </authorList>
    </citation>
    <scope>NUCLEOTIDE SEQUENCE [LARGE SCALE GENOMIC DNA]</scope>
    <source>
        <strain evidence="2 3">NPDC019708</strain>
    </source>
</reference>
<protein>
    <submittedName>
        <fullName evidence="2">Uncharacterized protein</fullName>
    </submittedName>
</protein>
<dbReference type="EMBL" id="JBEYBF010000002">
    <property type="protein sequence ID" value="MEU1951322.1"/>
    <property type="molecule type" value="Genomic_DNA"/>
</dbReference>
<feature type="transmembrane region" description="Helical" evidence="1">
    <location>
        <begin position="61"/>
        <end position="81"/>
    </location>
</feature>
<keyword evidence="3" id="KW-1185">Reference proteome</keyword>
<accession>A0ABV2WKA5</accession>
<dbReference type="RefSeq" id="WP_356955337.1">
    <property type="nucleotide sequence ID" value="NZ_JBEYBD010000003.1"/>
</dbReference>
<gene>
    <name evidence="2" type="ORF">ABZ510_05620</name>
</gene>
<organism evidence="2 3">
    <name type="scientific">Nocardia rhamnosiphila</name>
    <dbReference type="NCBI Taxonomy" id="426716"/>
    <lineage>
        <taxon>Bacteria</taxon>
        <taxon>Bacillati</taxon>
        <taxon>Actinomycetota</taxon>
        <taxon>Actinomycetes</taxon>
        <taxon>Mycobacteriales</taxon>
        <taxon>Nocardiaceae</taxon>
        <taxon>Nocardia</taxon>
    </lineage>
</organism>
<evidence type="ECO:0000313" key="2">
    <source>
        <dbReference type="EMBL" id="MEU1951322.1"/>
    </source>
</evidence>
<dbReference type="NCBIfam" id="NF047765">
    <property type="entry name" value="LIC_13387_fam"/>
    <property type="match status" value="1"/>
</dbReference>
<evidence type="ECO:0000313" key="3">
    <source>
        <dbReference type="Proteomes" id="UP001550628"/>
    </source>
</evidence>
<name>A0ABV2WKA5_9NOCA</name>
<proteinExistence type="predicted"/>
<sequence>MSFNTAYKIGAWCWIATGTGHTAADIAMILLPKSAPERAIEEVMRSQPFDFPGLQRNYNDMLNGLSFGVGLTVFSAGVLFLMLGRAAGQARTAALTGAVASVAMLINAAVLLPLPPIALFAAASLAFVIAFRASHISGLPTRTMGAGPQLETL</sequence>
<dbReference type="Proteomes" id="UP001550628">
    <property type="component" value="Unassembled WGS sequence"/>
</dbReference>
<feature type="transmembrane region" description="Helical" evidence="1">
    <location>
        <begin position="93"/>
        <end position="111"/>
    </location>
</feature>
<keyword evidence="1" id="KW-1133">Transmembrane helix</keyword>
<feature type="transmembrane region" description="Helical" evidence="1">
    <location>
        <begin position="117"/>
        <end position="134"/>
    </location>
</feature>
<evidence type="ECO:0000256" key="1">
    <source>
        <dbReference type="SAM" id="Phobius"/>
    </source>
</evidence>
<dbReference type="InterPro" id="IPR058068">
    <property type="entry name" value="LIC_13387-like"/>
</dbReference>
<comment type="caution">
    <text evidence="2">The sequence shown here is derived from an EMBL/GenBank/DDBJ whole genome shotgun (WGS) entry which is preliminary data.</text>
</comment>
<keyword evidence="1" id="KW-0812">Transmembrane</keyword>